<dbReference type="PANTHER" id="PTHR13466">
    <property type="entry name" value="TEX2 PROTEIN-RELATED"/>
    <property type="match status" value="1"/>
</dbReference>
<dbReference type="GO" id="GO:0005789">
    <property type="term" value="C:endoplasmic reticulum membrane"/>
    <property type="evidence" value="ECO:0007669"/>
    <property type="project" value="UniProtKB-SubCell"/>
</dbReference>
<evidence type="ECO:0000256" key="7">
    <source>
        <dbReference type="ARBA" id="ARBA00023121"/>
    </source>
</evidence>
<dbReference type="SUPFAM" id="SSF50729">
    <property type="entry name" value="PH domain-like"/>
    <property type="match status" value="1"/>
</dbReference>
<evidence type="ECO:0000259" key="10">
    <source>
        <dbReference type="PROSITE" id="PS51847"/>
    </source>
</evidence>
<evidence type="ECO:0000256" key="8">
    <source>
        <dbReference type="ARBA" id="ARBA00023136"/>
    </source>
</evidence>
<dbReference type="InterPro" id="IPR001849">
    <property type="entry name" value="PH_domain"/>
</dbReference>
<dbReference type="CDD" id="cd21675">
    <property type="entry name" value="SMP_TEX2"/>
    <property type="match status" value="1"/>
</dbReference>
<keyword evidence="5 9" id="KW-1133">Transmembrane helix</keyword>
<dbReference type="OrthoDB" id="26740at2759"/>
<evidence type="ECO:0000256" key="2">
    <source>
        <dbReference type="ARBA" id="ARBA00022448"/>
    </source>
</evidence>
<comment type="caution">
    <text evidence="11">The sequence shown here is derived from an EMBL/GenBank/DDBJ whole genome shotgun (WGS) entry which is preliminary data.</text>
</comment>
<evidence type="ECO:0000313" key="12">
    <source>
        <dbReference type="Proteomes" id="UP000253551"/>
    </source>
</evidence>
<keyword evidence="4" id="KW-0256">Endoplasmic reticulum</keyword>
<dbReference type="PANTHER" id="PTHR13466:SF19">
    <property type="entry name" value="NUCLEUS-VACUOLE JUNCTION PROTEIN 2"/>
    <property type="match status" value="1"/>
</dbReference>
<sequence>MTSYTTLVAAYMIGGLTMIPLTLVFIFFFNKTTIQPPSSDTLECKEEKTTHSPYYKIGWLQVSQNTQPPSTNNLFGGIKSYLNPEQKQPYFAVLKFSTLFLYDSDLQQDCQGVIQLNHYTIAMYPPKLKDYEFYSKRNWIHLRRKTVELSDYYLNCNRCFDKEDWYTTLRRASQLELSDFKNSTQFDQPAMNHLISTIHSDPAQLELQWLNALIGRLFLGIYKTERTRQFFDQKILSKVAKLNARRPPFLEEITVRSVKGGQGAPYITQPRLVCLSPQGEYTCEMQMLYQGGFRVELETVLKWTYSDRLPPIRIDLVLAITLKSIEGKMTLKIKEPPTNRLWYGFHKSPKMDWIIEPVVWEKRIGYSVVSKAIKAKIEEIFRETLELPNMDDLVFFATDGLGGLFDSQDNYESLPELYSAPSVSVVSSDPVPLMTSTGNCKQQQVKKRWFNRTREPDQVTTTITKVDASPLVVLSSADTPSQQTLRSLINTPKKTTKTSSFTFNNLSARLDHDLIEDTVSVKKPASVMSVDALHSVRLSKKMLMEKPSRLRSKSLPSTDVLEINVSQDRKN</sequence>
<dbReference type="AlphaFoldDB" id="A0A367IRF6"/>
<evidence type="ECO:0000256" key="9">
    <source>
        <dbReference type="SAM" id="Phobius"/>
    </source>
</evidence>
<feature type="transmembrane region" description="Helical" evidence="9">
    <location>
        <begin position="7"/>
        <end position="29"/>
    </location>
</feature>
<dbReference type="Gene3D" id="2.30.29.30">
    <property type="entry name" value="Pleckstrin-homology domain (PH domain)/Phosphotyrosine-binding domain (PTB)"/>
    <property type="match status" value="1"/>
</dbReference>
<dbReference type="GO" id="GO:0008289">
    <property type="term" value="F:lipid binding"/>
    <property type="evidence" value="ECO:0007669"/>
    <property type="project" value="UniProtKB-KW"/>
</dbReference>
<dbReference type="SMART" id="SM00233">
    <property type="entry name" value="PH"/>
    <property type="match status" value="1"/>
</dbReference>
<keyword evidence="6" id="KW-0445">Lipid transport</keyword>
<proteinExistence type="predicted"/>
<evidence type="ECO:0000256" key="6">
    <source>
        <dbReference type="ARBA" id="ARBA00023055"/>
    </source>
</evidence>
<keyword evidence="8 9" id="KW-0472">Membrane</keyword>
<keyword evidence="7" id="KW-0446">Lipid-binding</keyword>
<accession>A0A367IRF6</accession>
<keyword evidence="3 9" id="KW-0812">Transmembrane</keyword>
<comment type="subcellular location">
    <subcellularLocation>
        <location evidence="1">Endoplasmic reticulum membrane</location>
    </subcellularLocation>
</comment>
<dbReference type="GO" id="GO:0032865">
    <property type="term" value="C:ERMES complex"/>
    <property type="evidence" value="ECO:0007669"/>
    <property type="project" value="TreeGrafter"/>
</dbReference>
<dbReference type="InterPro" id="IPR031468">
    <property type="entry name" value="SMP_LBD"/>
</dbReference>
<keyword evidence="12" id="KW-1185">Reference proteome</keyword>
<dbReference type="GO" id="GO:0015914">
    <property type="term" value="P:phospholipid transport"/>
    <property type="evidence" value="ECO:0007669"/>
    <property type="project" value="TreeGrafter"/>
</dbReference>
<keyword evidence="2" id="KW-0813">Transport</keyword>
<evidence type="ECO:0000256" key="5">
    <source>
        <dbReference type="ARBA" id="ARBA00022989"/>
    </source>
</evidence>
<reference evidence="11 12" key="1">
    <citation type="journal article" date="2018" name="G3 (Bethesda)">
        <title>Phylogenetic and Phylogenomic Definition of Rhizopus Species.</title>
        <authorList>
            <person name="Gryganskyi A.P."/>
            <person name="Golan J."/>
            <person name="Dolatabadi S."/>
            <person name="Mondo S."/>
            <person name="Robb S."/>
            <person name="Idnurm A."/>
            <person name="Muszewska A."/>
            <person name="Steczkiewicz K."/>
            <person name="Masonjones S."/>
            <person name="Liao H.L."/>
            <person name="Gajdeczka M.T."/>
            <person name="Anike F."/>
            <person name="Vuek A."/>
            <person name="Anishchenko I.M."/>
            <person name="Voigt K."/>
            <person name="de Hoog G.S."/>
            <person name="Smith M.E."/>
            <person name="Heitman J."/>
            <person name="Vilgalys R."/>
            <person name="Stajich J.E."/>
        </authorList>
    </citation>
    <scope>NUCLEOTIDE SEQUENCE [LARGE SCALE GENOMIC DNA]</scope>
    <source>
        <strain evidence="11 12">LSU 92-RS-03</strain>
    </source>
</reference>
<feature type="domain" description="SMP-LTD" evidence="10">
    <location>
        <begin position="203"/>
        <end position="396"/>
    </location>
</feature>
<evidence type="ECO:0000256" key="4">
    <source>
        <dbReference type="ARBA" id="ARBA00022824"/>
    </source>
</evidence>
<gene>
    <name evidence="11" type="ORF">CU098_002140</name>
</gene>
<dbReference type="STRING" id="4846.A0A367IRF6"/>
<protein>
    <recommendedName>
        <fullName evidence="10">SMP-LTD domain-containing protein</fullName>
    </recommendedName>
</protein>
<dbReference type="GO" id="GO:1990456">
    <property type="term" value="P:mitochondrion-endoplasmic reticulum membrane tethering"/>
    <property type="evidence" value="ECO:0007669"/>
    <property type="project" value="TreeGrafter"/>
</dbReference>
<name>A0A367IRF6_RHIST</name>
<dbReference type="PROSITE" id="PS51847">
    <property type="entry name" value="SMP"/>
    <property type="match status" value="1"/>
</dbReference>
<evidence type="ECO:0000256" key="1">
    <source>
        <dbReference type="ARBA" id="ARBA00004586"/>
    </source>
</evidence>
<dbReference type="InterPro" id="IPR011993">
    <property type="entry name" value="PH-like_dom_sf"/>
</dbReference>
<evidence type="ECO:0000313" key="11">
    <source>
        <dbReference type="EMBL" id="RCH80071.1"/>
    </source>
</evidence>
<dbReference type="Proteomes" id="UP000253551">
    <property type="component" value="Unassembled WGS sequence"/>
</dbReference>
<organism evidence="11 12">
    <name type="scientific">Rhizopus stolonifer</name>
    <name type="common">Rhizopus nigricans</name>
    <dbReference type="NCBI Taxonomy" id="4846"/>
    <lineage>
        <taxon>Eukaryota</taxon>
        <taxon>Fungi</taxon>
        <taxon>Fungi incertae sedis</taxon>
        <taxon>Mucoromycota</taxon>
        <taxon>Mucoromycotina</taxon>
        <taxon>Mucoromycetes</taxon>
        <taxon>Mucorales</taxon>
        <taxon>Mucorineae</taxon>
        <taxon>Rhizopodaceae</taxon>
        <taxon>Rhizopus</taxon>
    </lineage>
</organism>
<evidence type="ECO:0000256" key="3">
    <source>
        <dbReference type="ARBA" id="ARBA00022692"/>
    </source>
</evidence>
<dbReference type="EMBL" id="PJQM01006198">
    <property type="protein sequence ID" value="RCH80071.1"/>
    <property type="molecule type" value="Genomic_DNA"/>
</dbReference>